<dbReference type="OrthoDB" id="9815017at2"/>
<keyword evidence="3" id="KW-0804">Transcription</keyword>
<dbReference type="Proteomes" id="UP000440978">
    <property type="component" value="Unassembled WGS sequence"/>
</dbReference>
<dbReference type="PANTHER" id="PTHR44846:SF1">
    <property type="entry name" value="MANNOSYL-D-GLYCERATE TRANSPORT_METABOLISM SYSTEM REPRESSOR MNGR-RELATED"/>
    <property type="match status" value="1"/>
</dbReference>
<dbReference type="SMART" id="SM00345">
    <property type="entry name" value="HTH_GNTR"/>
    <property type="match status" value="1"/>
</dbReference>
<reference evidence="5 6" key="1">
    <citation type="submission" date="2019-11" db="EMBL/GenBank/DDBJ databases">
        <title>Terrilactibacillus tamarindus sp. nov. BCM23-1 isolated from bark of Tamarindus indica.</title>
        <authorList>
            <person name="Kingkaew E."/>
            <person name="Tanasupawat S."/>
        </authorList>
    </citation>
    <scope>NUCLEOTIDE SEQUENCE [LARGE SCALE GENOMIC DNA]</scope>
    <source>
        <strain evidence="5 6">BCM23-1</strain>
    </source>
</reference>
<accession>A0A6N8CU98</accession>
<dbReference type="SUPFAM" id="SSF64288">
    <property type="entry name" value="Chorismate lyase-like"/>
    <property type="match status" value="1"/>
</dbReference>
<proteinExistence type="predicted"/>
<dbReference type="InterPro" id="IPR036390">
    <property type="entry name" value="WH_DNA-bd_sf"/>
</dbReference>
<keyword evidence="6" id="KW-1185">Reference proteome</keyword>
<evidence type="ECO:0000256" key="3">
    <source>
        <dbReference type="ARBA" id="ARBA00023163"/>
    </source>
</evidence>
<evidence type="ECO:0000313" key="6">
    <source>
        <dbReference type="Proteomes" id="UP000440978"/>
    </source>
</evidence>
<dbReference type="InterPro" id="IPR050679">
    <property type="entry name" value="Bact_HTH_transcr_reg"/>
</dbReference>
<dbReference type="AlphaFoldDB" id="A0A6N8CU98"/>
<evidence type="ECO:0000256" key="2">
    <source>
        <dbReference type="ARBA" id="ARBA00023125"/>
    </source>
</evidence>
<evidence type="ECO:0000313" key="5">
    <source>
        <dbReference type="EMBL" id="MTT33288.1"/>
    </source>
</evidence>
<dbReference type="Pfam" id="PF07702">
    <property type="entry name" value="UTRA"/>
    <property type="match status" value="1"/>
</dbReference>
<dbReference type="SUPFAM" id="SSF46785">
    <property type="entry name" value="Winged helix' DNA-binding domain"/>
    <property type="match status" value="1"/>
</dbReference>
<dbReference type="RefSeq" id="WP_155221276.1">
    <property type="nucleotide sequence ID" value="NZ_WNHB01000035.1"/>
</dbReference>
<dbReference type="GO" id="GO:0045892">
    <property type="term" value="P:negative regulation of DNA-templated transcription"/>
    <property type="evidence" value="ECO:0007669"/>
    <property type="project" value="TreeGrafter"/>
</dbReference>
<dbReference type="PANTHER" id="PTHR44846">
    <property type="entry name" value="MANNOSYL-D-GLYCERATE TRANSPORT/METABOLISM SYSTEM REPRESSOR MNGR-RELATED"/>
    <property type="match status" value="1"/>
</dbReference>
<dbReference type="Gene3D" id="1.10.10.10">
    <property type="entry name" value="Winged helix-like DNA-binding domain superfamily/Winged helix DNA-binding domain"/>
    <property type="match status" value="1"/>
</dbReference>
<evidence type="ECO:0000256" key="1">
    <source>
        <dbReference type="ARBA" id="ARBA00023015"/>
    </source>
</evidence>
<comment type="caution">
    <text evidence="5">The sequence shown here is derived from an EMBL/GenBank/DDBJ whole genome shotgun (WGS) entry which is preliminary data.</text>
</comment>
<dbReference type="InterPro" id="IPR028978">
    <property type="entry name" value="Chorismate_lyase_/UTRA_dom_sf"/>
</dbReference>
<dbReference type="InterPro" id="IPR011663">
    <property type="entry name" value="UTRA"/>
</dbReference>
<protein>
    <submittedName>
        <fullName evidence="5">UTRA domain-containing protein</fullName>
    </submittedName>
</protein>
<dbReference type="SMART" id="SM00866">
    <property type="entry name" value="UTRA"/>
    <property type="match status" value="1"/>
</dbReference>
<dbReference type="EMBL" id="WNHB01000035">
    <property type="protein sequence ID" value="MTT33288.1"/>
    <property type="molecule type" value="Genomic_DNA"/>
</dbReference>
<dbReference type="FunFam" id="1.10.10.10:FF:000079">
    <property type="entry name" value="GntR family transcriptional regulator"/>
    <property type="match status" value="1"/>
</dbReference>
<organism evidence="5 6">
    <name type="scientific">Terrilactibacillus tamarindi</name>
    <dbReference type="NCBI Taxonomy" id="2599694"/>
    <lineage>
        <taxon>Bacteria</taxon>
        <taxon>Bacillati</taxon>
        <taxon>Bacillota</taxon>
        <taxon>Bacilli</taxon>
        <taxon>Bacillales</taxon>
        <taxon>Bacillaceae</taxon>
        <taxon>Terrilactibacillus</taxon>
    </lineage>
</organism>
<evidence type="ECO:0000259" key="4">
    <source>
        <dbReference type="PROSITE" id="PS50949"/>
    </source>
</evidence>
<dbReference type="InterPro" id="IPR000524">
    <property type="entry name" value="Tscrpt_reg_HTH_GntR"/>
</dbReference>
<name>A0A6N8CU98_9BACI</name>
<dbReference type="Pfam" id="PF00392">
    <property type="entry name" value="GntR"/>
    <property type="match status" value="1"/>
</dbReference>
<dbReference type="GO" id="GO:0003700">
    <property type="term" value="F:DNA-binding transcription factor activity"/>
    <property type="evidence" value="ECO:0007669"/>
    <property type="project" value="InterPro"/>
</dbReference>
<dbReference type="Gene3D" id="3.40.1410.10">
    <property type="entry name" value="Chorismate lyase-like"/>
    <property type="match status" value="1"/>
</dbReference>
<dbReference type="GO" id="GO:0003677">
    <property type="term" value="F:DNA binding"/>
    <property type="evidence" value="ECO:0007669"/>
    <property type="project" value="UniProtKB-KW"/>
</dbReference>
<dbReference type="InterPro" id="IPR036388">
    <property type="entry name" value="WH-like_DNA-bd_sf"/>
</dbReference>
<dbReference type="PROSITE" id="PS50949">
    <property type="entry name" value="HTH_GNTR"/>
    <property type="match status" value="1"/>
</dbReference>
<keyword evidence="2" id="KW-0238">DNA-binding</keyword>
<sequence length="241" mass="27847">MIDKQSPIPIYYQIEEYIKKMIENKTFNPGEAIPSEREFTEMFEVSRMTIRQALTNLVNEGILVRKKGKGTFISEGKIEQPLQGLTGFSEEMEKRGLVPSSQLLEFKILQVPESMTKQLKMSLNQKVYEIKRIRYADQIPMAIETAYVSCDIIKDLHEEDTLQSLYAYLEKQGLKIGHASQTLEASLVTKEDAKLLDVPEHSPVLLIDRLTFLSDNRPLELVKSIFRADRYKFVIDIQRKD</sequence>
<keyword evidence="1" id="KW-0805">Transcription regulation</keyword>
<feature type="domain" description="HTH gntR-type" evidence="4">
    <location>
        <begin position="8"/>
        <end position="76"/>
    </location>
</feature>
<dbReference type="PRINTS" id="PR00035">
    <property type="entry name" value="HTHGNTR"/>
</dbReference>
<dbReference type="CDD" id="cd07377">
    <property type="entry name" value="WHTH_GntR"/>
    <property type="match status" value="1"/>
</dbReference>
<gene>
    <name evidence="5" type="ORF">GMB86_14910</name>
</gene>